<reference evidence="3" key="1">
    <citation type="submission" date="2023-02" db="EMBL/GenBank/DDBJ databases">
        <title>Description of Roseinatronobacter alkalisoli sp. nov., an alkaliphilic bacerium isolated from soda soil.</title>
        <authorList>
            <person name="Wei W."/>
        </authorList>
    </citation>
    <scope>NUCLEOTIDE SEQUENCE</scope>
    <source>
        <strain evidence="3">HJB301</strain>
    </source>
</reference>
<dbReference type="RefSeq" id="WP_274351699.1">
    <property type="nucleotide sequence ID" value="NZ_JAQZSM010000005.1"/>
</dbReference>
<dbReference type="Gene3D" id="3.40.190.150">
    <property type="entry name" value="Bordetella uptake gene, domain 1"/>
    <property type="match status" value="1"/>
</dbReference>
<evidence type="ECO:0000313" key="3">
    <source>
        <dbReference type="EMBL" id="MDD7971012.1"/>
    </source>
</evidence>
<dbReference type="CDD" id="cd07012">
    <property type="entry name" value="PBP2_Bug_TTT"/>
    <property type="match status" value="1"/>
</dbReference>
<evidence type="ECO:0000256" key="1">
    <source>
        <dbReference type="ARBA" id="ARBA00006987"/>
    </source>
</evidence>
<protein>
    <submittedName>
        <fullName evidence="3">Tripartite tricarboxylate transporter substrate binding protein</fullName>
    </submittedName>
</protein>
<comment type="similarity">
    <text evidence="1">Belongs to the UPF0065 (bug) family.</text>
</comment>
<dbReference type="InterPro" id="IPR005064">
    <property type="entry name" value="BUG"/>
</dbReference>
<dbReference type="PANTHER" id="PTHR42928">
    <property type="entry name" value="TRICARBOXYLATE-BINDING PROTEIN"/>
    <property type="match status" value="1"/>
</dbReference>
<feature type="signal peptide" evidence="2">
    <location>
        <begin position="1"/>
        <end position="25"/>
    </location>
</feature>
<keyword evidence="4" id="KW-1185">Reference proteome</keyword>
<dbReference type="Gene3D" id="3.40.190.10">
    <property type="entry name" value="Periplasmic binding protein-like II"/>
    <property type="match status" value="1"/>
</dbReference>
<organism evidence="3 4">
    <name type="scientific">Roseinatronobacter alkalisoli</name>
    <dbReference type="NCBI Taxonomy" id="3028235"/>
    <lineage>
        <taxon>Bacteria</taxon>
        <taxon>Pseudomonadati</taxon>
        <taxon>Pseudomonadota</taxon>
        <taxon>Alphaproteobacteria</taxon>
        <taxon>Rhodobacterales</taxon>
        <taxon>Paracoccaceae</taxon>
        <taxon>Roseinatronobacter</taxon>
    </lineage>
</organism>
<evidence type="ECO:0000313" key="4">
    <source>
        <dbReference type="Proteomes" id="UP001431784"/>
    </source>
</evidence>
<dbReference type="InterPro" id="IPR042100">
    <property type="entry name" value="Bug_dom1"/>
</dbReference>
<accession>A0ABT5T9Z9</accession>
<dbReference type="PIRSF" id="PIRSF017082">
    <property type="entry name" value="YflP"/>
    <property type="match status" value="1"/>
</dbReference>
<sequence length="326" mass="33341">MKLTKRQIMGGLALLASSLALPATAQDWPDGRITLIVPWGAGGGTDATARIIGTLLQERVGVPVAVENRTGGSGVIGHAAIADATPDGQTIGVATLEIGTMHNLGLTELDYTAYTPLGLYNSDPAAIFVNARSDFADIGGLLAALEDAPDRQFKGSGSAQGGVNHLALAGMLMAAGMPAERVAWVPSEGAAPGLQDLAAGGVEVATASLPEAAALMGAGLIRPLAVFASERLDIAPDVPTFNEATGHDFALGSWRGLVAPAGVAPEIAAQMTEVLGEVLQDPQYVSFMTERGYAMQWTTGADFESFMMTSDAALGDTLRAVGLAAQ</sequence>
<dbReference type="PANTHER" id="PTHR42928:SF5">
    <property type="entry name" value="BLR1237 PROTEIN"/>
    <property type="match status" value="1"/>
</dbReference>
<name>A0ABT5T9Z9_9RHOB</name>
<dbReference type="SUPFAM" id="SSF53850">
    <property type="entry name" value="Periplasmic binding protein-like II"/>
    <property type="match status" value="1"/>
</dbReference>
<keyword evidence="2" id="KW-0732">Signal</keyword>
<dbReference type="Pfam" id="PF03401">
    <property type="entry name" value="TctC"/>
    <property type="match status" value="1"/>
</dbReference>
<feature type="chain" id="PRO_5046548016" evidence="2">
    <location>
        <begin position="26"/>
        <end position="326"/>
    </location>
</feature>
<comment type="caution">
    <text evidence="3">The sequence shown here is derived from an EMBL/GenBank/DDBJ whole genome shotgun (WGS) entry which is preliminary data.</text>
</comment>
<dbReference type="EMBL" id="JAQZSM010000005">
    <property type="protein sequence ID" value="MDD7971012.1"/>
    <property type="molecule type" value="Genomic_DNA"/>
</dbReference>
<proteinExistence type="inferred from homology"/>
<gene>
    <name evidence="3" type="ORF">PUT78_07865</name>
</gene>
<dbReference type="Proteomes" id="UP001431784">
    <property type="component" value="Unassembled WGS sequence"/>
</dbReference>
<evidence type="ECO:0000256" key="2">
    <source>
        <dbReference type="SAM" id="SignalP"/>
    </source>
</evidence>